<gene>
    <name evidence="5" type="ORF">HNQ46_001298</name>
</gene>
<feature type="domain" description="Aromatic amino acid beta-eliminating lyase/threonine aldolase" evidence="4">
    <location>
        <begin position="35"/>
        <end position="238"/>
    </location>
</feature>
<dbReference type="GO" id="GO:0004793">
    <property type="term" value="F:threonine aldolase activity"/>
    <property type="evidence" value="ECO:0007669"/>
    <property type="project" value="UniProtKB-EC"/>
</dbReference>
<accession>A0A7W9SGF7</accession>
<evidence type="ECO:0000256" key="1">
    <source>
        <dbReference type="ARBA" id="ARBA00001933"/>
    </source>
</evidence>
<dbReference type="SUPFAM" id="SSF53383">
    <property type="entry name" value="PLP-dependent transferases"/>
    <property type="match status" value="1"/>
</dbReference>
<dbReference type="InterPro" id="IPR015422">
    <property type="entry name" value="PyrdxlP-dep_Trfase_small"/>
</dbReference>
<dbReference type="Gene3D" id="3.40.640.10">
    <property type="entry name" value="Type I PLP-dependent aspartate aminotransferase-like (Major domain)"/>
    <property type="match status" value="1"/>
</dbReference>
<evidence type="ECO:0000259" key="4">
    <source>
        <dbReference type="Pfam" id="PF01212"/>
    </source>
</evidence>
<dbReference type="PANTHER" id="PTHR48097:SF5">
    <property type="entry name" value="LOW SPECIFICITY L-THREONINE ALDOLASE"/>
    <property type="match status" value="1"/>
</dbReference>
<comment type="similarity">
    <text evidence="2">Belongs to the threonine aldolase family.</text>
</comment>
<comment type="caution">
    <text evidence="5">The sequence shown here is derived from an EMBL/GenBank/DDBJ whole genome shotgun (WGS) entry which is preliminary data.</text>
</comment>
<keyword evidence="3" id="KW-0663">Pyridoxal phosphate</keyword>
<dbReference type="Pfam" id="PF01212">
    <property type="entry name" value="Beta_elim_lyase"/>
    <property type="match status" value="1"/>
</dbReference>
<dbReference type="PANTHER" id="PTHR48097">
    <property type="entry name" value="L-THREONINE ALDOLASE-RELATED"/>
    <property type="match status" value="1"/>
</dbReference>
<dbReference type="InterPro" id="IPR015421">
    <property type="entry name" value="PyrdxlP-dep_Trfase_major"/>
</dbReference>
<dbReference type="GO" id="GO:0006520">
    <property type="term" value="P:amino acid metabolic process"/>
    <property type="evidence" value="ECO:0007669"/>
    <property type="project" value="InterPro"/>
</dbReference>
<organism evidence="5 6">
    <name type="scientific">Oribacterium sinus</name>
    <dbReference type="NCBI Taxonomy" id="237576"/>
    <lineage>
        <taxon>Bacteria</taxon>
        <taxon>Bacillati</taxon>
        <taxon>Bacillota</taxon>
        <taxon>Clostridia</taxon>
        <taxon>Lachnospirales</taxon>
        <taxon>Lachnospiraceae</taxon>
        <taxon>Oribacterium</taxon>
    </lineage>
</organism>
<evidence type="ECO:0000313" key="6">
    <source>
        <dbReference type="Proteomes" id="UP000522163"/>
    </source>
</evidence>
<dbReference type="RefSeq" id="WP_183683927.1">
    <property type="nucleotide sequence ID" value="NZ_JACHHH010000005.1"/>
</dbReference>
<evidence type="ECO:0000313" key="5">
    <source>
        <dbReference type="EMBL" id="MBB6041321.1"/>
    </source>
</evidence>
<reference evidence="5 6" key="1">
    <citation type="submission" date="2020-08" db="EMBL/GenBank/DDBJ databases">
        <title>Genomic Encyclopedia of Type Strains, Phase IV (KMG-IV): sequencing the most valuable type-strain genomes for metagenomic binning, comparative biology and taxonomic classification.</title>
        <authorList>
            <person name="Goeker M."/>
        </authorList>
    </citation>
    <scope>NUCLEOTIDE SEQUENCE [LARGE SCALE GENOMIC DNA]</scope>
    <source>
        <strain evidence="5 6">DSM 17245</strain>
    </source>
</reference>
<sequence length="348" mass="38860">MNTDILQLQSDYLEACHENILKRLTEEYRKPYPGYGSDNICEAAKEKIRKACHCPDAQVEFLAGGTQTNATVIDSFLPSYQGILCADSGHIAVHEAGAIELTRHKVLPLNGKDGKLSPKALEAFLSDFALDENKAHTVQPGMVYLSQPTEYGSLYSKAELTAISELCKKHQLLLFVDGARLAYALAAPENDIKLPDLARLCDVFYIGGTKCGAMFGEAVVIPDSTRLPHFFTSIKQHGALIAKGWLLGLQFDELFKDELYLHIGEKANAYAREIKAALKDAGLPLFGDYPTNQVFFVISHEKMEQLKKQTQYAYMERYDENSSVIRFCTSWSTKEEDVKKCCEIIRGL</sequence>
<name>A0A7W9SGF7_9FIRM</name>
<dbReference type="Gene3D" id="3.90.1150.10">
    <property type="entry name" value="Aspartate Aminotransferase, domain 1"/>
    <property type="match status" value="1"/>
</dbReference>
<proteinExistence type="inferred from homology"/>
<dbReference type="EC" id="4.1.2.5" evidence="5"/>
<dbReference type="InterPro" id="IPR001597">
    <property type="entry name" value="ArAA_b-elim_lyase/Thr_aldolase"/>
</dbReference>
<dbReference type="InterPro" id="IPR015424">
    <property type="entry name" value="PyrdxlP-dep_Trfase"/>
</dbReference>
<protein>
    <submittedName>
        <fullName evidence="5">Threonine aldolase</fullName>
        <ecNumber evidence="5">4.1.2.5</ecNumber>
    </submittedName>
</protein>
<keyword evidence="5" id="KW-0456">Lyase</keyword>
<evidence type="ECO:0000256" key="3">
    <source>
        <dbReference type="ARBA" id="ARBA00022898"/>
    </source>
</evidence>
<evidence type="ECO:0000256" key="2">
    <source>
        <dbReference type="ARBA" id="ARBA00006966"/>
    </source>
</evidence>
<comment type="cofactor">
    <cofactor evidence="1">
        <name>pyridoxal 5'-phosphate</name>
        <dbReference type="ChEBI" id="CHEBI:597326"/>
    </cofactor>
</comment>
<dbReference type="EMBL" id="JACHHH010000005">
    <property type="protein sequence ID" value="MBB6041321.1"/>
    <property type="molecule type" value="Genomic_DNA"/>
</dbReference>
<dbReference type="AlphaFoldDB" id="A0A7W9SGF7"/>
<dbReference type="Proteomes" id="UP000522163">
    <property type="component" value="Unassembled WGS sequence"/>
</dbReference>
<dbReference type="GeneID" id="85014840"/>